<dbReference type="InterPro" id="IPR013216">
    <property type="entry name" value="Methyltransf_11"/>
</dbReference>
<dbReference type="RefSeq" id="XP_004351527.1">
    <property type="nucleotide sequence ID" value="XM_004351475.1"/>
</dbReference>
<name>L8HC32_ACACF</name>
<evidence type="ECO:0000256" key="4">
    <source>
        <dbReference type="SAM" id="MobiDB-lite"/>
    </source>
</evidence>
<dbReference type="SUPFAM" id="SSF53335">
    <property type="entry name" value="S-adenosyl-L-methionine-dependent methyltransferases"/>
    <property type="match status" value="1"/>
</dbReference>
<dbReference type="PANTHER" id="PTHR12176">
    <property type="entry name" value="SAM-DEPENDENT METHYLTRANSFERASE SUPERFAMILY PROTEIN"/>
    <property type="match status" value="1"/>
</dbReference>
<sequence>MEDGGETGELIPSDPAFWDHFYGPEGEASGDVFEWYLSFEHARQCYERFLSADSMVLQVGCGTSTLAHDLINCNLARHVVSIDTCAPAIEQMQALSASQQRPATNKKPSHGRGRGKRKGGGQSAAPEPAGAAGIPLTIDGSVVMLKPEGASYYLMDACALGFPAESFDAVVDKGTLDAMLSIGDEADSCCWQMLEEIARVLKPDGLYLVVSGPKIKGEPDWMLEVFHKCGLWDMDNAIHSPVQVPLNTGGAGDGRDDQPVDSVGPNKKEYFITCSFWTLKKKPSSS</sequence>
<dbReference type="InterPro" id="IPR051419">
    <property type="entry name" value="Lys/N-term_MeTrsfase_sf"/>
</dbReference>
<evidence type="ECO:0000259" key="5">
    <source>
        <dbReference type="Pfam" id="PF08241"/>
    </source>
</evidence>
<feature type="region of interest" description="Disordered" evidence="4">
    <location>
        <begin position="94"/>
        <end position="132"/>
    </location>
</feature>
<dbReference type="GO" id="GO:0008757">
    <property type="term" value="F:S-adenosylmethionine-dependent methyltransferase activity"/>
    <property type="evidence" value="ECO:0007669"/>
    <property type="project" value="InterPro"/>
</dbReference>
<feature type="domain" description="Methyltransferase type 11" evidence="5">
    <location>
        <begin position="150"/>
        <end position="208"/>
    </location>
</feature>
<dbReference type="CDD" id="cd02440">
    <property type="entry name" value="AdoMet_MTases"/>
    <property type="match status" value="1"/>
</dbReference>
<feature type="compositionally biased region" description="Polar residues" evidence="4">
    <location>
        <begin position="94"/>
        <end position="103"/>
    </location>
</feature>
<dbReference type="PANTHER" id="PTHR12176:SF79">
    <property type="entry name" value="METHYLTRANSFERASE TYPE 11 DOMAIN-CONTAINING PROTEIN"/>
    <property type="match status" value="1"/>
</dbReference>
<gene>
    <name evidence="6" type="ORF">ACA1_149180</name>
</gene>
<evidence type="ECO:0000256" key="2">
    <source>
        <dbReference type="ARBA" id="ARBA00022603"/>
    </source>
</evidence>
<reference evidence="6 7" key="1">
    <citation type="journal article" date="2013" name="Genome Biol.">
        <title>Genome of Acanthamoeba castellanii highlights extensive lateral gene transfer and early evolution of tyrosine kinase signaling.</title>
        <authorList>
            <person name="Clarke M."/>
            <person name="Lohan A.J."/>
            <person name="Liu B."/>
            <person name="Lagkouvardos I."/>
            <person name="Roy S."/>
            <person name="Zafar N."/>
            <person name="Bertelli C."/>
            <person name="Schilde C."/>
            <person name="Kianianmomeni A."/>
            <person name="Burglin T.R."/>
            <person name="Frech C."/>
            <person name="Turcotte B."/>
            <person name="Kopec K.O."/>
            <person name="Synnott J.M."/>
            <person name="Choo C."/>
            <person name="Paponov I."/>
            <person name="Finkler A."/>
            <person name="Soon Heng Tan C."/>
            <person name="Hutchins A.P."/>
            <person name="Weinmeier T."/>
            <person name="Rattei T."/>
            <person name="Chu J.S."/>
            <person name="Gimenez G."/>
            <person name="Irimia M."/>
            <person name="Rigden D.J."/>
            <person name="Fitzpatrick D.A."/>
            <person name="Lorenzo-Morales J."/>
            <person name="Bateman A."/>
            <person name="Chiu C.H."/>
            <person name="Tang P."/>
            <person name="Hegemann P."/>
            <person name="Fromm H."/>
            <person name="Raoult D."/>
            <person name="Greub G."/>
            <person name="Miranda-Saavedra D."/>
            <person name="Chen N."/>
            <person name="Nash P."/>
            <person name="Ginger M.L."/>
            <person name="Horn M."/>
            <person name="Schaap P."/>
            <person name="Caler L."/>
            <person name="Loftus B."/>
        </authorList>
    </citation>
    <scope>NUCLEOTIDE SEQUENCE [LARGE SCALE GENOMIC DNA]</scope>
    <source>
        <strain evidence="6 7">Neff</strain>
    </source>
</reference>
<evidence type="ECO:0000313" key="7">
    <source>
        <dbReference type="Proteomes" id="UP000011083"/>
    </source>
</evidence>
<dbReference type="OrthoDB" id="411785at2759"/>
<accession>L8HC32</accession>
<evidence type="ECO:0000313" key="6">
    <source>
        <dbReference type="EMBL" id="ELR22750.1"/>
    </source>
</evidence>
<protein>
    <submittedName>
        <fullName evidence="6">Methyltransferase domain containing protein</fullName>
    </submittedName>
</protein>
<proteinExistence type="inferred from homology"/>
<dbReference type="EMBL" id="KB007870">
    <property type="protein sequence ID" value="ELR22750.1"/>
    <property type="molecule type" value="Genomic_DNA"/>
</dbReference>
<evidence type="ECO:0000256" key="1">
    <source>
        <dbReference type="ARBA" id="ARBA00008361"/>
    </source>
</evidence>
<dbReference type="Pfam" id="PF08241">
    <property type="entry name" value="Methyltransf_11"/>
    <property type="match status" value="1"/>
</dbReference>
<keyword evidence="3 6" id="KW-0808">Transferase</keyword>
<dbReference type="AlphaFoldDB" id="L8HC32"/>
<dbReference type="GO" id="GO:0032259">
    <property type="term" value="P:methylation"/>
    <property type="evidence" value="ECO:0007669"/>
    <property type="project" value="UniProtKB-KW"/>
</dbReference>
<feature type="region of interest" description="Disordered" evidence="4">
    <location>
        <begin position="245"/>
        <end position="264"/>
    </location>
</feature>
<feature type="compositionally biased region" description="Basic residues" evidence="4">
    <location>
        <begin position="107"/>
        <end position="119"/>
    </location>
</feature>
<keyword evidence="2 6" id="KW-0489">Methyltransferase</keyword>
<dbReference type="InterPro" id="IPR029063">
    <property type="entry name" value="SAM-dependent_MTases_sf"/>
</dbReference>
<dbReference type="Proteomes" id="UP000011083">
    <property type="component" value="Unassembled WGS sequence"/>
</dbReference>
<dbReference type="VEuPathDB" id="AmoebaDB:ACA1_149180"/>
<feature type="compositionally biased region" description="Low complexity" evidence="4">
    <location>
        <begin position="123"/>
        <end position="132"/>
    </location>
</feature>
<comment type="similarity">
    <text evidence="1">Belongs to the methyltransferase superfamily.</text>
</comment>
<dbReference type="GeneID" id="14923709"/>
<keyword evidence="7" id="KW-1185">Reference proteome</keyword>
<organism evidence="6 7">
    <name type="scientific">Acanthamoeba castellanii (strain ATCC 30010 / Neff)</name>
    <dbReference type="NCBI Taxonomy" id="1257118"/>
    <lineage>
        <taxon>Eukaryota</taxon>
        <taxon>Amoebozoa</taxon>
        <taxon>Discosea</taxon>
        <taxon>Longamoebia</taxon>
        <taxon>Centramoebida</taxon>
        <taxon>Acanthamoebidae</taxon>
        <taxon>Acanthamoeba</taxon>
    </lineage>
</organism>
<evidence type="ECO:0000256" key="3">
    <source>
        <dbReference type="ARBA" id="ARBA00022679"/>
    </source>
</evidence>
<dbReference type="Gene3D" id="3.40.50.150">
    <property type="entry name" value="Vaccinia Virus protein VP39"/>
    <property type="match status" value="1"/>
</dbReference>
<dbReference type="KEGG" id="acan:ACA1_149180"/>